<reference evidence="3 4" key="1">
    <citation type="submission" date="2024-01" db="EMBL/GenBank/DDBJ databases">
        <title>A telomere-to-telomere, gap-free genome of sweet tea (Lithocarpus litseifolius).</title>
        <authorList>
            <person name="Zhou J."/>
        </authorList>
    </citation>
    <scope>NUCLEOTIDE SEQUENCE [LARGE SCALE GENOMIC DNA]</scope>
    <source>
        <strain evidence="3">Zhou-2022a</strain>
        <tissue evidence="3">Leaf</tissue>
    </source>
</reference>
<feature type="signal peptide" evidence="1">
    <location>
        <begin position="1"/>
        <end position="24"/>
    </location>
</feature>
<organism evidence="3 4">
    <name type="scientific">Lithocarpus litseifolius</name>
    <dbReference type="NCBI Taxonomy" id="425828"/>
    <lineage>
        <taxon>Eukaryota</taxon>
        <taxon>Viridiplantae</taxon>
        <taxon>Streptophyta</taxon>
        <taxon>Embryophyta</taxon>
        <taxon>Tracheophyta</taxon>
        <taxon>Spermatophyta</taxon>
        <taxon>Magnoliopsida</taxon>
        <taxon>eudicotyledons</taxon>
        <taxon>Gunneridae</taxon>
        <taxon>Pentapetalae</taxon>
        <taxon>rosids</taxon>
        <taxon>fabids</taxon>
        <taxon>Fagales</taxon>
        <taxon>Fagaceae</taxon>
        <taxon>Lithocarpus</taxon>
    </lineage>
</organism>
<feature type="chain" id="PRO_5043587441" description="TTF-type domain-containing protein" evidence="1">
    <location>
        <begin position="25"/>
        <end position="520"/>
    </location>
</feature>
<name>A0AAW2CIT0_9ROSI</name>
<evidence type="ECO:0000313" key="4">
    <source>
        <dbReference type="Proteomes" id="UP001459277"/>
    </source>
</evidence>
<dbReference type="Pfam" id="PF14291">
    <property type="entry name" value="DUF4371"/>
    <property type="match status" value="1"/>
</dbReference>
<keyword evidence="1" id="KW-0732">Signal</keyword>
<comment type="caution">
    <text evidence="3">The sequence shown here is derived from an EMBL/GenBank/DDBJ whole genome shotgun (WGS) entry which is preliminary data.</text>
</comment>
<proteinExistence type="predicted"/>
<dbReference type="InterPro" id="IPR012337">
    <property type="entry name" value="RNaseH-like_sf"/>
</dbReference>
<dbReference type="Proteomes" id="UP001459277">
    <property type="component" value="Unassembled WGS sequence"/>
</dbReference>
<evidence type="ECO:0000313" key="3">
    <source>
        <dbReference type="EMBL" id="KAK9997094.1"/>
    </source>
</evidence>
<evidence type="ECO:0000256" key="1">
    <source>
        <dbReference type="SAM" id="SignalP"/>
    </source>
</evidence>
<dbReference type="InterPro" id="IPR006580">
    <property type="entry name" value="Znf_TTF"/>
</dbReference>
<dbReference type="SUPFAM" id="SSF53098">
    <property type="entry name" value="Ribonuclease H-like"/>
    <property type="match status" value="1"/>
</dbReference>
<dbReference type="EMBL" id="JAZDWU010000007">
    <property type="protein sequence ID" value="KAK9997094.1"/>
    <property type="molecule type" value="Genomic_DNA"/>
</dbReference>
<gene>
    <name evidence="3" type="ORF">SO802_021780</name>
</gene>
<accession>A0AAW2CIT0</accession>
<feature type="domain" description="TTF-type" evidence="2">
    <location>
        <begin position="127"/>
        <end position="217"/>
    </location>
</feature>
<protein>
    <recommendedName>
        <fullName evidence="2">TTF-type domain-containing protein</fullName>
    </recommendedName>
</protein>
<dbReference type="InterPro" id="IPR025398">
    <property type="entry name" value="DUF4371"/>
</dbReference>
<dbReference type="SMART" id="SM00597">
    <property type="entry name" value="ZnF_TTF"/>
    <property type="match status" value="1"/>
</dbReference>
<dbReference type="InterPro" id="IPR055298">
    <property type="entry name" value="AtLOH3-like"/>
</dbReference>
<keyword evidence="4" id="KW-1185">Reference proteome</keyword>
<dbReference type="PANTHER" id="PTHR11697:SF231">
    <property type="entry name" value="TTF-TYPE DOMAIN-CONTAINING PROTEIN"/>
    <property type="match status" value="1"/>
</dbReference>
<sequence length="520" mass="58804">MRATPARPLHPLAPLLDLLQLGQAFTATGSTSNSSDVNVELPTTNVAIPIPKNVEDVPILSIPENVDIPISQTQFQRIDLDSLDYDPGTRKQICEYHVNQRDEIQRAYIIKGLHQPPLKTLKKSGKHIRSFQASWFEYNSTWLEYSPTTDAAYCLPCFVFHNSKGVVGQNTFTVGGFRNWKKVGGKDCYFQGHIGKDPNSAHRVAEQMSIAFRDRDESCSSLNRGNFFESLGIVTFWNEKVVEIIEKAPKNATYTSPRIQKEILHVFSAKVKKAIREEIGDAKFCIMVDEARDESMKEQMAVVFRYVDVEGFVKERVFGLIHVVDTAALTLKKVIYSLLSQHCLDIQNIRGQGYDGASNMRGMWNGLQALILNDCPYAYYIHCFAHRLQLALVKASKQVVPISHFFLTLLFFIKIVNASCKRNEQLKVANANEIARLIDLEELETGSGLNQIGTLQRPVETRWSSHFRSVSSLLKMFTSTVKVLHNIIDDAIDGEHRAEAELAYEGLTSFEFVFILHLEK</sequence>
<dbReference type="AlphaFoldDB" id="A0AAW2CIT0"/>
<dbReference type="PANTHER" id="PTHR11697">
    <property type="entry name" value="GENERAL TRANSCRIPTION FACTOR 2-RELATED ZINC FINGER PROTEIN"/>
    <property type="match status" value="1"/>
</dbReference>
<evidence type="ECO:0000259" key="2">
    <source>
        <dbReference type="SMART" id="SM00597"/>
    </source>
</evidence>